<comment type="caution">
    <text evidence="2">The sequence shown here is derived from an EMBL/GenBank/DDBJ whole genome shotgun (WGS) entry which is preliminary data.</text>
</comment>
<keyword evidence="3" id="KW-1185">Reference proteome</keyword>
<feature type="signal peptide" evidence="1">
    <location>
        <begin position="1"/>
        <end position="23"/>
    </location>
</feature>
<reference evidence="2 3" key="1">
    <citation type="journal article" date="2011" name="Int. J. Syst. Evol. Microbiol.">
        <title>Zhongshania antarctica gen. nov., sp. nov. and Zhongshania guokunii sp. nov., gammaproteobacteria respectively isolated from coastal attached (fast) ice and surface seawater of the Antarctic.</title>
        <authorList>
            <person name="Li H.J."/>
            <person name="Zhang X.Y."/>
            <person name="Chen C.X."/>
            <person name="Zhang Y.J."/>
            <person name="Gao Z.M."/>
            <person name="Yu Y."/>
            <person name="Chen X.L."/>
            <person name="Chen B."/>
            <person name="Zhang Y.Z."/>
        </authorList>
    </citation>
    <scope>NUCLEOTIDE SEQUENCE [LARGE SCALE GENOMIC DNA]</scope>
    <source>
        <strain evidence="2 3">ZS6-22T</strain>
    </source>
</reference>
<dbReference type="Proteomes" id="UP001557485">
    <property type="component" value="Unassembled WGS sequence"/>
</dbReference>
<evidence type="ECO:0000256" key="1">
    <source>
        <dbReference type="SAM" id="SignalP"/>
    </source>
</evidence>
<feature type="chain" id="PRO_5045178851" description="Lipoprotein" evidence="1">
    <location>
        <begin position="24"/>
        <end position="136"/>
    </location>
</feature>
<accession>A0ABV3U698</accession>
<evidence type="ECO:0000313" key="3">
    <source>
        <dbReference type="Proteomes" id="UP001557485"/>
    </source>
</evidence>
<protein>
    <recommendedName>
        <fullName evidence="4">Lipoprotein</fullName>
    </recommendedName>
</protein>
<organism evidence="2 3">
    <name type="scientific">Zhongshania guokunii</name>
    <dbReference type="NCBI Taxonomy" id="641783"/>
    <lineage>
        <taxon>Bacteria</taxon>
        <taxon>Pseudomonadati</taxon>
        <taxon>Pseudomonadota</taxon>
        <taxon>Gammaproteobacteria</taxon>
        <taxon>Cellvibrionales</taxon>
        <taxon>Spongiibacteraceae</taxon>
        <taxon>Zhongshania</taxon>
    </lineage>
</organism>
<keyword evidence="1" id="KW-0732">Signal</keyword>
<proteinExistence type="predicted"/>
<dbReference type="PROSITE" id="PS51257">
    <property type="entry name" value="PROKAR_LIPOPROTEIN"/>
    <property type="match status" value="1"/>
</dbReference>
<evidence type="ECO:0008006" key="4">
    <source>
        <dbReference type="Google" id="ProtNLM"/>
    </source>
</evidence>
<dbReference type="EMBL" id="JBFRYA010000005">
    <property type="protein sequence ID" value="MEX1668668.1"/>
    <property type="molecule type" value="Genomic_DNA"/>
</dbReference>
<sequence>MKVFTVFFAVVILSGCVGNTLPAQNPVSAQESQWRTESYRTPGNDTGVLIISRDTGYRGAACIPLITLDKEHVAPLNVGEKLELHVTGGRHLLRAFPNRNCAASPIETVVDIKKNQVMNYRLGFQGAAMVFIPVGY</sequence>
<evidence type="ECO:0000313" key="2">
    <source>
        <dbReference type="EMBL" id="MEX1668668.1"/>
    </source>
</evidence>
<name>A0ABV3U698_9GAMM</name>
<gene>
    <name evidence="2" type="ORF">AB4876_07080</name>
</gene>
<dbReference type="RefSeq" id="WP_368380954.1">
    <property type="nucleotide sequence ID" value="NZ_JBFRYA010000005.1"/>
</dbReference>